<accession>D2R1W5</accession>
<dbReference type="STRING" id="530564.Psta_3922"/>
<feature type="domain" description="MannoseP isomerase/GMP-like beta-helix" evidence="9">
    <location>
        <begin position="297"/>
        <end position="352"/>
    </location>
</feature>
<evidence type="ECO:0000259" key="9">
    <source>
        <dbReference type="Pfam" id="PF22640"/>
    </source>
</evidence>
<dbReference type="GO" id="GO:0005525">
    <property type="term" value="F:GTP binding"/>
    <property type="evidence" value="ECO:0007669"/>
    <property type="project" value="UniProtKB-KW"/>
</dbReference>
<keyword evidence="3 10" id="KW-0808">Transferase</keyword>
<proteinExistence type="inferred from homology"/>
<dbReference type="InterPro" id="IPR049577">
    <property type="entry name" value="GMPP_N"/>
</dbReference>
<dbReference type="Pfam" id="PF22640">
    <property type="entry name" value="ManC_GMP_beta-helix"/>
    <property type="match status" value="1"/>
</dbReference>
<sequence>MLHALIMAGGAGTRFWPLSRHERPKQLLQLAGERTMIQMAVDRLAGLLPPSRVSIITAAHLVEPIRQQLPELPSGSILGEPCKRDTAPCVGLGAMLAAKNDPDATLVVMPADHLIEPVAAFRTAVASAAALVDEQPERIVTFGIRPTFPAETFGYIERGAPVPTVPADRPPSFEVVQFREKPARSIAEQYLETGNFYWNSGIFVWKAKTILAAIEKYDPKMYAHLVPIAAAFGTPEFQSVFESKFSEIKGRSIDFTVLEHYQPVVVVEAPFVWNDVGSWQSLAATHGTDAEGNTLIGKQIAIRSQGNVVYTTDDHLVAILGIDDCIVVHTPDATLVASKHEEEAVREIVKKLGEKSWKEHL</sequence>
<name>D2R1W5_PIRSD</name>
<dbReference type="InterPro" id="IPR051161">
    <property type="entry name" value="Mannose-6P_isomerase_type2"/>
</dbReference>
<evidence type="ECO:0000256" key="2">
    <source>
        <dbReference type="ARBA" id="ARBA00012387"/>
    </source>
</evidence>
<dbReference type="GO" id="GO:0004475">
    <property type="term" value="F:mannose-1-phosphate guanylyltransferase (GTP) activity"/>
    <property type="evidence" value="ECO:0007669"/>
    <property type="project" value="UniProtKB-EC"/>
</dbReference>
<dbReference type="PANTHER" id="PTHR46390:SF1">
    <property type="entry name" value="MANNOSE-1-PHOSPHATE GUANYLYLTRANSFERASE"/>
    <property type="match status" value="1"/>
</dbReference>
<dbReference type="SUPFAM" id="SSF159283">
    <property type="entry name" value="Guanosine diphospho-D-mannose pyrophosphorylase/mannose-6-phosphate isomerase linker domain"/>
    <property type="match status" value="1"/>
</dbReference>
<comment type="catalytic activity">
    <reaction evidence="7">
        <text>alpha-D-mannose 1-phosphate + GTP + H(+) = GDP-alpha-D-mannose + diphosphate</text>
        <dbReference type="Rhea" id="RHEA:15229"/>
        <dbReference type="ChEBI" id="CHEBI:15378"/>
        <dbReference type="ChEBI" id="CHEBI:33019"/>
        <dbReference type="ChEBI" id="CHEBI:37565"/>
        <dbReference type="ChEBI" id="CHEBI:57527"/>
        <dbReference type="ChEBI" id="CHEBI:58409"/>
        <dbReference type="EC" id="2.7.7.13"/>
    </reaction>
</comment>
<feature type="domain" description="Nucleotidyl transferase" evidence="8">
    <location>
        <begin position="4"/>
        <end position="287"/>
    </location>
</feature>
<dbReference type="SUPFAM" id="SSF53448">
    <property type="entry name" value="Nucleotide-diphospho-sugar transferases"/>
    <property type="match status" value="1"/>
</dbReference>
<evidence type="ECO:0000256" key="5">
    <source>
        <dbReference type="ARBA" id="ARBA00022741"/>
    </source>
</evidence>
<dbReference type="OrthoDB" id="9806359at2"/>
<organism evidence="10 11">
    <name type="scientific">Pirellula staleyi (strain ATCC 27377 / DSM 6068 / ICPB 4128)</name>
    <name type="common">Pirella staleyi</name>
    <dbReference type="NCBI Taxonomy" id="530564"/>
    <lineage>
        <taxon>Bacteria</taxon>
        <taxon>Pseudomonadati</taxon>
        <taxon>Planctomycetota</taxon>
        <taxon>Planctomycetia</taxon>
        <taxon>Pirellulales</taxon>
        <taxon>Pirellulaceae</taxon>
        <taxon>Pirellula</taxon>
    </lineage>
</organism>
<evidence type="ECO:0000256" key="4">
    <source>
        <dbReference type="ARBA" id="ARBA00022695"/>
    </source>
</evidence>
<dbReference type="EMBL" id="CP001848">
    <property type="protein sequence ID" value="ADB18576.1"/>
    <property type="molecule type" value="Genomic_DNA"/>
</dbReference>
<keyword evidence="6" id="KW-0342">GTP-binding</keyword>
<reference evidence="10 11" key="1">
    <citation type="journal article" date="2009" name="Stand. Genomic Sci.">
        <title>Complete genome sequence of Pirellula staleyi type strain (ATCC 27377).</title>
        <authorList>
            <person name="Clum A."/>
            <person name="Tindall B.J."/>
            <person name="Sikorski J."/>
            <person name="Ivanova N."/>
            <person name="Mavrommatis K."/>
            <person name="Lucas S."/>
            <person name="Glavina del Rio T."/>
            <person name="Nolan M."/>
            <person name="Chen F."/>
            <person name="Tice H."/>
            <person name="Pitluck S."/>
            <person name="Cheng J.F."/>
            <person name="Chertkov O."/>
            <person name="Brettin T."/>
            <person name="Han C."/>
            <person name="Detter J.C."/>
            <person name="Kuske C."/>
            <person name="Bruce D."/>
            <person name="Goodwin L."/>
            <person name="Ovchinikova G."/>
            <person name="Pati A."/>
            <person name="Mikhailova N."/>
            <person name="Chen A."/>
            <person name="Palaniappan K."/>
            <person name="Land M."/>
            <person name="Hauser L."/>
            <person name="Chang Y.J."/>
            <person name="Jeffries C.D."/>
            <person name="Chain P."/>
            <person name="Rohde M."/>
            <person name="Goker M."/>
            <person name="Bristow J."/>
            <person name="Eisen J.A."/>
            <person name="Markowitz V."/>
            <person name="Hugenholtz P."/>
            <person name="Kyrpides N.C."/>
            <person name="Klenk H.P."/>
            <person name="Lapidus A."/>
        </authorList>
    </citation>
    <scope>NUCLEOTIDE SEQUENCE [LARGE SCALE GENOMIC DNA]</scope>
    <source>
        <strain evidence="11">ATCC 27377 / DSM 6068 / ICPB 4128</strain>
    </source>
</reference>
<dbReference type="eggNOG" id="COG0836">
    <property type="taxonomic scope" value="Bacteria"/>
</dbReference>
<keyword evidence="11" id="KW-1185">Reference proteome</keyword>
<dbReference type="InterPro" id="IPR029044">
    <property type="entry name" value="Nucleotide-diphossugar_trans"/>
</dbReference>
<evidence type="ECO:0000256" key="7">
    <source>
        <dbReference type="ARBA" id="ARBA00047343"/>
    </source>
</evidence>
<evidence type="ECO:0000259" key="8">
    <source>
        <dbReference type="Pfam" id="PF00483"/>
    </source>
</evidence>
<dbReference type="CDD" id="cd02509">
    <property type="entry name" value="GDP-M1P_Guanylyltransferase"/>
    <property type="match status" value="1"/>
</dbReference>
<evidence type="ECO:0000256" key="3">
    <source>
        <dbReference type="ARBA" id="ARBA00022679"/>
    </source>
</evidence>
<dbReference type="FunFam" id="3.90.550.10:FF:000046">
    <property type="entry name" value="Mannose-1-phosphate guanylyltransferase (GDP)"/>
    <property type="match status" value="1"/>
</dbReference>
<dbReference type="PANTHER" id="PTHR46390">
    <property type="entry name" value="MANNOSE-1-PHOSPHATE GUANYLYLTRANSFERASE"/>
    <property type="match status" value="1"/>
</dbReference>
<dbReference type="InterPro" id="IPR005835">
    <property type="entry name" value="NTP_transferase_dom"/>
</dbReference>
<dbReference type="Proteomes" id="UP000001887">
    <property type="component" value="Chromosome"/>
</dbReference>
<dbReference type="Gene3D" id="3.90.550.10">
    <property type="entry name" value="Spore Coat Polysaccharide Biosynthesis Protein SpsA, Chain A"/>
    <property type="match status" value="1"/>
</dbReference>
<keyword evidence="4 10" id="KW-0548">Nucleotidyltransferase</keyword>
<evidence type="ECO:0000256" key="1">
    <source>
        <dbReference type="ARBA" id="ARBA00006115"/>
    </source>
</evidence>
<gene>
    <name evidence="10" type="ordered locus">Psta_3922</name>
</gene>
<dbReference type="EC" id="2.7.7.13" evidence="2"/>
<protein>
    <recommendedName>
        <fullName evidence="2">mannose-1-phosphate guanylyltransferase</fullName>
        <ecNumber evidence="2">2.7.7.13</ecNumber>
    </recommendedName>
</protein>
<dbReference type="AlphaFoldDB" id="D2R1W5"/>
<dbReference type="GO" id="GO:0009298">
    <property type="term" value="P:GDP-mannose biosynthetic process"/>
    <property type="evidence" value="ECO:0007669"/>
    <property type="project" value="TreeGrafter"/>
</dbReference>
<evidence type="ECO:0000313" key="11">
    <source>
        <dbReference type="Proteomes" id="UP000001887"/>
    </source>
</evidence>
<evidence type="ECO:0000313" key="10">
    <source>
        <dbReference type="EMBL" id="ADB18576.1"/>
    </source>
</evidence>
<dbReference type="Pfam" id="PF00483">
    <property type="entry name" value="NTP_transferase"/>
    <property type="match status" value="1"/>
</dbReference>
<evidence type="ECO:0000256" key="6">
    <source>
        <dbReference type="ARBA" id="ARBA00023134"/>
    </source>
</evidence>
<dbReference type="HOGENOM" id="CLU_035527_0_1_0"/>
<keyword evidence="5" id="KW-0547">Nucleotide-binding</keyword>
<dbReference type="KEGG" id="psl:Psta_3922"/>
<comment type="similarity">
    <text evidence="1">Belongs to the mannose-6-phosphate isomerase type 2 family.</text>
</comment>
<dbReference type="InterPro" id="IPR054566">
    <property type="entry name" value="ManC/GMP-like_b-helix"/>
</dbReference>